<evidence type="ECO:0000313" key="3">
    <source>
        <dbReference type="EMBL" id="GES96343.1"/>
    </source>
</evidence>
<dbReference type="OrthoDB" id="2317183at2759"/>
<dbReference type="InterPro" id="IPR029062">
    <property type="entry name" value="Class_I_gatase-like"/>
</dbReference>
<evidence type="ECO:0008006" key="5">
    <source>
        <dbReference type="Google" id="ProtNLM"/>
    </source>
</evidence>
<evidence type="ECO:0000256" key="2">
    <source>
        <dbReference type="SAM" id="Phobius"/>
    </source>
</evidence>
<gene>
    <name evidence="3" type="ORF">RCL2_002297500</name>
</gene>
<dbReference type="Pfam" id="PF07722">
    <property type="entry name" value="Peptidase_C26"/>
    <property type="match status" value="1"/>
</dbReference>
<accession>A0A8H3M4C3</accession>
<keyword evidence="1" id="KW-0175">Coiled coil</keyword>
<dbReference type="Gene3D" id="3.40.50.880">
    <property type="match status" value="1"/>
</dbReference>
<dbReference type="EMBL" id="BLAL01000250">
    <property type="protein sequence ID" value="GES96343.1"/>
    <property type="molecule type" value="Genomic_DNA"/>
</dbReference>
<dbReference type="AlphaFoldDB" id="A0A8H3M4C3"/>
<evidence type="ECO:0000256" key="1">
    <source>
        <dbReference type="SAM" id="Coils"/>
    </source>
</evidence>
<sequence>MSYSTKAKKKRLPKNDSIKDWDTETLVSFDGVYSQGMSSHQARSAELRQRVRKRLAELRGVDPNSIPYPRSNIDLTEYEKEIQYLEGKLLFCQANSAKQVHYPHSGILEHINLEEKSHQARSAELRQQVRNRLAELKNVDPSSIPYPRSNIKLTEYENEIQYLEENSHQARSAELRQQVRNRLAELKGVDPNSIPYPRSNIKLTEYENKILRLEIEERGCQERLQLEKLEKKLKELEDQEKNSFNNLKKYSIVDNRAYRFSDDNKEQNQNIIDNLGTVGSDNNKIKLSRRIPAKFDGKTRKIVKGTYLAIVDISYREDKEGKSAFWDHYTFQRITHYPTRVVGTTNDAKLLKDVIYDITYGLPISPTDSYNFKPTPPILKLYPYPSNDLHGLLLIPGSHSNISECPNYEVRKRNEEKLINDAWNRGRPVLGICDGALEIWKLFGGKEVKVHHHSWEMMPYLTKNGRVGHNVTMHGLRIHSSSMLADAMYGKTINKNSTFVTPPVTNSVHTTAMCSSIIPSNMKIVARSSQCDKKPINREPEDNVTEAVETCYGAPMLLIQWHPEAFNSDDRDGKYHQNILIYMAKAGDTYYWKQKMHLELKNEFRLENKFSRLSSFNILKSDIPSLEQKINEYDNKSDMPSYKQKINDKTDIPSLKQKISENDNKSDMLNLKQKLTNEGKKYQSTTEEQAEHQTSSQFSLNQAVNFVPVFSHVYSYYDTSKMNEIAKKNDAEKTKQINSTFRKAHSDATTNVATNKLYNFIISFSYVILYLVFLFLCINVLEDNLKQTFIILL</sequence>
<feature type="coiled-coil region" evidence="1">
    <location>
        <begin position="203"/>
        <end position="246"/>
    </location>
</feature>
<dbReference type="GO" id="GO:0016787">
    <property type="term" value="F:hydrolase activity"/>
    <property type="evidence" value="ECO:0007669"/>
    <property type="project" value="InterPro"/>
</dbReference>
<name>A0A8H3M4C3_9GLOM</name>
<comment type="caution">
    <text evidence="3">The sequence shown here is derived from an EMBL/GenBank/DDBJ whole genome shotgun (WGS) entry which is preliminary data.</text>
</comment>
<organism evidence="3 4">
    <name type="scientific">Rhizophagus clarus</name>
    <dbReference type="NCBI Taxonomy" id="94130"/>
    <lineage>
        <taxon>Eukaryota</taxon>
        <taxon>Fungi</taxon>
        <taxon>Fungi incertae sedis</taxon>
        <taxon>Mucoromycota</taxon>
        <taxon>Glomeromycotina</taxon>
        <taxon>Glomeromycetes</taxon>
        <taxon>Glomerales</taxon>
        <taxon>Glomeraceae</taxon>
        <taxon>Rhizophagus</taxon>
    </lineage>
</organism>
<dbReference type="SUPFAM" id="SSF52317">
    <property type="entry name" value="Class I glutamine amidotransferase-like"/>
    <property type="match status" value="1"/>
</dbReference>
<keyword evidence="2" id="KW-1133">Transmembrane helix</keyword>
<protein>
    <recommendedName>
        <fullName evidence="5">Glutamine amidotransferase domain-containing protein</fullName>
    </recommendedName>
</protein>
<proteinExistence type="predicted"/>
<keyword evidence="2" id="KW-0812">Transmembrane</keyword>
<evidence type="ECO:0000313" key="4">
    <source>
        <dbReference type="Proteomes" id="UP000615446"/>
    </source>
</evidence>
<reference evidence="3" key="1">
    <citation type="submission" date="2019-10" db="EMBL/GenBank/DDBJ databases">
        <title>Conservation and host-specific expression of non-tandemly repeated heterogenous ribosome RNA gene in arbuscular mycorrhizal fungi.</title>
        <authorList>
            <person name="Maeda T."/>
            <person name="Kobayashi Y."/>
            <person name="Nakagawa T."/>
            <person name="Ezawa T."/>
            <person name="Yamaguchi K."/>
            <person name="Bino T."/>
            <person name="Nishimoto Y."/>
            <person name="Shigenobu S."/>
            <person name="Kawaguchi M."/>
        </authorList>
    </citation>
    <scope>NUCLEOTIDE SEQUENCE</scope>
    <source>
        <strain evidence="3">HR1</strain>
    </source>
</reference>
<dbReference type="Proteomes" id="UP000615446">
    <property type="component" value="Unassembled WGS sequence"/>
</dbReference>
<dbReference type="InterPro" id="IPR011697">
    <property type="entry name" value="Peptidase_C26"/>
</dbReference>
<feature type="transmembrane region" description="Helical" evidence="2">
    <location>
        <begin position="757"/>
        <end position="781"/>
    </location>
</feature>
<keyword evidence="2" id="KW-0472">Membrane</keyword>